<dbReference type="InParanoid" id="C0NP23"/>
<accession>C0NP23</accession>
<dbReference type="EMBL" id="GG663368">
    <property type="protein sequence ID" value="EEH06683.1"/>
    <property type="molecule type" value="Genomic_DNA"/>
</dbReference>
<gene>
    <name evidence="1" type="ORF">HCBG_04903</name>
</gene>
<reference evidence="1" key="1">
    <citation type="submission" date="2009-02" db="EMBL/GenBank/DDBJ databases">
        <title>The Genome Sequence of Ajellomyces capsulatus strain G186AR.</title>
        <authorList>
            <consortium name="The Broad Institute Genome Sequencing Platform"/>
            <person name="Champion M."/>
            <person name="Cuomo C."/>
            <person name="Ma L.-J."/>
            <person name="Henn M.R."/>
            <person name="Sil A."/>
            <person name="Goldman B."/>
            <person name="Young S.K."/>
            <person name="Kodira C.D."/>
            <person name="Zeng Q."/>
            <person name="Koehrsen M."/>
            <person name="Alvarado L."/>
            <person name="Berlin A."/>
            <person name="Borenstein D."/>
            <person name="Chen Z."/>
            <person name="Engels R."/>
            <person name="Freedman E."/>
            <person name="Gellesch M."/>
            <person name="Goldberg J."/>
            <person name="Griggs A."/>
            <person name="Gujja S."/>
            <person name="Heiman D."/>
            <person name="Hepburn T."/>
            <person name="Howarth C."/>
            <person name="Jen D."/>
            <person name="Larson L."/>
            <person name="Lewis B."/>
            <person name="Mehta T."/>
            <person name="Park D."/>
            <person name="Pearson M."/>
            <person name="Roberts A."/>
            <person name="Saif S."/>
            <person name="Shea T."/>
            <person name="Shenoy N."/>
            <person name="Sisk P."/>
            <person name="Stolte C."/>
            <person name="Sykes S."/>
            <person name="Walk T."/>
            <person name="White J."/>
            <person name="Yandava C."/>
            <person name="Klein B."/>
            <person name="McEwen J.G."/>
            <person name="Puccia R."/>
            <person name="Goldman G.H."/>
            <person name="Felipe M.S."/>
            <person name="Nino-Vega G."/>
            <person name="San-Blas G."/>
            <person name="Taylor J."/>
            <person name="Mendoza L."/>
            <person name="Galagan J."/>
            <person name="Nusbaum C."/>
            <person name="Birren B."/>
        </authorList>
    </citation>
    <scope>NUCLEOTIDE SEQUENCE</scope>
    <source>
        <strain evidence="1">G186AR</strain>
    </source>
</reference>
<organism evidence="1 2">
    <name type="scientific">Ajellomyces capsulatus (strain G186AR / H82 / ATCC MYA-2454 / RMSCC 2432)</name>
    <name type="common">Darling's disease fungus</name>
    <name type="synonym">Histoplasma capsulatum</name>
    <dbReference type="NCBI Taxonomy" id="447093"/>
    <lineage>
        <taxon>Eukaryota</taxon>
        <taxon>Fungi</taxon>
        <taxon>Dikarya</taxon>
        <taxon>Ascomycota</taxon>
        <taxon>Pezizomycotina</taxon>
        <taxon>Eurotiomycetes</taxon>
        <taxon>Eurotiomycetidae</taxon>
        <taxon>Onygenales</taxon>
        <taxon>Ajellomycetaceae</taxon>
        <taxon>Histoplasma</taxon>
    </lineage>
</organism>
<dbReference type="AlphaFoldDB" id="C0NP23"/>
<dbReference type="Proteomes" id="UP000001631">
    <property type="component" value="Unassembled WGS sequence"/>
</dbReference>
<protein>
    <submittedName>
        <fullName evidence="1">Uncharacterized protein</fullName>
    </submittedName>
</protein>
<keyword evidence="2" id="KW-1185">Reference proteome</keyword>
<name>C0NP23_AJECG</name>
<dbReference type="RefSeq" id="XP_045287164.1">
    <property type="nucleotide sequence ID" value="XM_045431952.1"/>
</dbReference>
<sequence>MKNRVLVKGSPNTCSEIAALDVVDDGNDMRLSGARILGDLDPCGVGNYDGNDCMIPSTEGVVEQILTPYSEDDGVNEKINNKIKINTLPVGIPLLLARMPRELSKYLEDISLFRDPS</sequence>
<dbReference type="HOGENOM" id="CLU_2084188_0_0_1"/>
<evidence type="ECO:0000313" key="1">
    <source>
        <dbReference type="EMBL" id="EEH06683.1"/>
    </source>
</evidence>
<dbReference type="GeneID" id="69037919"/>
<proteinExistence type="predicted"/>
<evidence type="ECO:0000313" key="2">
    <source>
        <dbReference type="Proteomes" id="UP000001631"/>
    </source>
</evidence>